<reference evidence="4 5" key="1">
    <citation type="submission" date="2018-03" db="EMBL/GenBank/DDBJ databases">
        <title>Genome sequence of Clostridium thermopalmarium DSM 5974.</title>
        <authorList>
            <person name="Poehlein A."/>
            <person name="Daniel R."/>
        </authorList>
    </citation>
    <scope>NUCLEOTIDE SEQUENCE [LARGE SCALE GENOMIC DNA]</scope>
    <source>
        <strain evidence="4 5">DSM 5974</strain>
    </source>
</reference>
<name>A0A2T0ALW7_9CLOT</name>
<keyword evidence="2" id="KW-0456">Lyase</keyword>
<accession>A0A2T0ALW7</accession>
<feature type="region of interest" description="Disordered" evidence="3">
    <location>
        <begin position="78"/>
        <end position="120"/>
    </location>
</feature>
<evidence type="ECO:0008006" key="6">
    <source>
        <dbReference type="Google" id="ProtNLM"/>
    </source>
</evidence>
<organism evidence="4 5">
    <name type="scientific">Clostridium thermopalmarium DSM 5974</name>
    <dbReference type="NCBI Taxonomy" id="1121340"/>
    <lineage>
        <taxon>Bacteria</taxon>
        <taxon>Bacillati</taxon>
        <taxon>Bacillota</taxon>
        <taxon>Clostridia</taxon>
        <taxon>Eubacteriales</taxon>
        <taxon>Clostridiaceae</taxon>
        <taxon>Clostridium</taxon>
    </lineage>
</organism>
<gene>
    <name evidence="4" type="ORF">CPAL_25650</name>
</gene>
<dbReference type="Pfam" id="PF01969">
    <property type="entry name" value="Ni_insertion"/>
    <property type="match status" value="1"/>
</dbReference>
<evidence type="ECO:0000256" key="3">
    <source>
        <dbReference type="SAM" id="MobiDB-lite"/>
    </source>
</evidence>
<evidence type="ECO:0000256" key="2">
    <source>
        <dbReference type="ARBA" id="ARBA00023239"/>
    </source>
</evidence>
<dbReference type="InterPro" id="IPR002822">
    <property type="entry name" value="Ni_insertion"/>
</dbReference>
<comment type="caution">
    <text evidence="4">The sequence shown here is derived from an EMBL/GenBank/DDBJ whole genome shotgun (WGS) entry which is preliminary data.</text>
</comment>
<dbReference type="PANTHER" id="PTHR36566">
    <property type="entry name" value="NICKEL INSERTION PROTEIN-RELATED"/>
    <property type="match status" value="1"/>
</dbReference>
<evidence type="ECO:0000256" key="1">
    <source>
        <dbReference type="ARBA" id="ARBA00022596"/>
    </source>
</evidence>
<dbReference type="AlphaFoldDB" id="A0A2T0ALW7"/>
<feature type="compositionally biased region" description="Basic and acidic residues" evidence="3">
    <location>
        <begin position="86"/>
        <end position="111"/>
    </location>
</feature>
<dbReference type="Proteomes" id="UP000239614">
    <property type="component" value="Unassembled WGS sequence"/>
</dbReference>
<evidence type="ECO:0000313" key="5">
    <source>
        <dbReference type="Proteomes" id="UP000239614"/>
    </source>
</evidence>
<dbReference type="GO" id="GO:0016829">
    <property type="term" value="F:lyase activity"/>
    <property type="evidence" value="ECO:0007669"/>
    <property type="project" value="UniProtKB-KW"/>
</dbReference>
<protein>
    <recommendedName>
        <fullName evidence="6">Nickel pincer cofactor biosynthesis protein LarC</fullName>
    </recommendedName>
</protein>
<keyword evidence="5" id="KW-1185">Reference proteome</keyword>
<keyword evidence="1" id="KW-0533">Nickel</keyword>
<sequence>MKVLYYDCFAGISGDMNLGAMIDLGVDKDFLIRELSKLRMDSEFEIKVGKESRKGIEGTKVDVILKHNDEACCDEEHGQTKTHHEHIHEDGYTHEHSQDHNHSHNHHDVHSHSHSHNHHVHRNLEHIEKIINSSELNDNVKKMSLNMFRKVAEAEAKVHGKPLYEVHFHEVGAVDSIVDIVGAAICLDYLKVDKVMASSVELGGGFVKCAHGLIPVPAPATVEILKGIPVKTGIVPFETTTPTGAAILASSVDEFSDMKDFTIEKIGYGVGGRDTEIPNVLRVYLGKKKLRNYI</sequence>
<dbReference type="PANTHER" id="PTHR36566:SF1">
    <property type="entry name" value="PYRIDINIUM-3,5-BISTHIOCARBOXYLIC ACID MONONUCLEOTIDE NICKEL INSERTION PROTEIN"/>
    <property type="match status" value="1"/>
</dbReference>
<dbReference type="EMBL" id="PVXN01000065">
    <property type="protein sequence ID" value="PRR69479.1"/>
    <property type="molecule type" value="Genomic_DNA"/>
</dbReference>
<proteinExistence type="predicted"/>
<evidence type="ECO:0000313" key="4">
    <source>
        <dbReference type="EMBL" id="PRR69479.1"/>
    </source>
</evidence>